<sequence length="230" mass="24652">MKIHSLLVAALLGVGRLGVQAAPVLASFDDLPSLPAVTGATGLYYANGASLSYRNVIWDERFSVVGDAYRVAPPDGPLFGLPQSGHYFVTNVAAQFGGEFTNDHLFISTDQVLTEAWFGQNEYYGYGGGADEVTVHALHGLDVLASVSLALPDDVDGQPELLRRMDTSVFLSLSGITGYRIDRHERGSLSGNWVGDNFVFQPAQQVPEAPTGWLALLGLAAIGARRRTRS</sequence>
<reference evidence="2" key="1">
    <citation type="submission" date="2020-12" db="EMBL/GenBank/DDBJ databases">
        <title>The genome sequence of Inhella sp. 1Y17.</title>
        <authorList>
            <person name="Liu Y."/>
        </authorList>
    </citation>
    <scope>NUCLEOTIDE SEQUENCE</scope>
    <source>
        <strain evidence="2">1Y17</strain>
    </source>
</reference>
<keyword evidence="3" id="KW-1185">Reference proteome</keyword>
<dbReference type="Proteomes" id="UP000613266">
    <property type="component" value="Unassembled WGS sequence"/>
</dbReference>
<keyword evidence="1" id="KW-0732">Signal</keyword>
<dbReference type="InterPro" id="IPR020008">
    <property type="entry name" value="GlyGly_CTERM"/>
</dbReference>
<organism evidence="2 3">
    <name type="scientific">Inhella proteolytica</name>
    <dbReference type="NCBI Taxonomy" id="2795029"/>
    <lineage>
        <taxon>Bacteria</taxon>
        <taxon>Pseudomonadati</taxon>
        <taxon>Pseudomonadota</taxon>
        <taxon>Betaproteobacteria</taxon>
        <taxon>Burkholderiales</taxon>
        <taxon>Sphaerotilaceae</taxon>
        <taxon>Inhella</taxon>
    </lineage>
</organism>
<feature type="signal peptide" evidence="1">
    <location>
        <begin position="1"/>
        <end position="21"/>
    </location>
</feature>
<proteinExistence type="predicted"/>
<dbReference type="NCBIfam" id="TIGR03501">
    <property type="entry name" value="GlyGly_CTERM"/>
    <property type="match status" value="1"/>
</dbReference>
<protein>
    <submittedName>
        <fullName evidence="2">GlyGly-CTERM sorting domain-containing protein</fullName>
    </submittedName>
</protein>
<evidence type="ECO:0000256" key="1">
    <source>
        <dbReference type="SAM" id="SignalP"/>
    </source>
</evidence>
<evidence type="ECO:0000313" key="3">
    <source>
        <dbReference type="Proteomes" id="UP000613266"/>
    </source>
</evidence>
<evidence type="ECO:0000313" key="2">
    <source>
        <dbReference type="EMBL" id="MBH9575498.1"/>
    </source>
</evidence>
<dbReference type="EMBL" id="JAEDAK010000001">
    <property type="protein sequence ID" value="MBH9575498.1"/>
    <property type="molecule type" value="Genomic_DNA"/>
</dbReference>
<feature type="chain" id="PRO_5037319710" evidence="1">
    <location>
        <begin position="22"/>
        <end position="230"/>
    </location>
</feature>
<dbReference type="RefSeq" id="WP_198109112.1">
    <property type="nucleotide sequence ID" value="NZ_JAEDAK010000001.1"/>
</dbReference>
<accession>A0A931IYQ1</accession>
<name>A0A931IYQ1_9BURK</name>
<gene>
    <name evidence="2" type="ORF">I7X39_01145</name>
</gene>
<dbReference type="AlphaFoldDB" id="A0A931IYQ1"/>
<comment type="caution">
    <text evidence="2">The sequence shown here is derived from an EMBL/GenBank/DDBJ whole genome shotgun (WGS) entry which is preliminary data.</text>
</comment>